<dbReference type="KEGG" id="mpl:Mpal_1664"/>
<dbReference type="Pfam" id="PF00497">
    <property type="entry name" value="SBP_bac_3"/>
    <property type="match status" value="1"/>
</dbReference>
<dbReference type="Gene3D" id="3.40.190.10">
    <property type="entry name" value="Periplasmic binding protein-like II"/>
    <property type="match status" value="2"/>
</dbReference>
<dbReference type="PANTHER" id="PTHR35936:SF19">
    <property type="entry name" value="AMINO-ACID-BINDING PROTEIN YXEM-RELATED"/>
    <property type="match status" value="1"/>
</dbReference>
<dbReference type="CDD" id="cd13530">
    <property type="entry name" value="PBP2_peptides_like"/>
    <property type="match status" value="1"/>
</dbReference>
<dbReference type="HOGENOM" id="CLU_019602_18_2_2"/>
<dbReference type="EMBL" id="CP001338">
    <property type="protein sequence ID" value="ACL16976.1"/>
    <property type="molecule type" value="Genomic_DNA"/>
</dbReference>
<sequence length="294" mass="32316" precursor="true">MLVHLFHMKFWYGALTLVILVAVLASAGCTGTTPATNNSTAVKTNATTVVANVTSTTDVTNVTNTTGTGNVTYIVGVDADNKPYTFSDNGTIVGFDVDSIQWIAQQQGFNVKIQPMAWDGIIPALLQKKIDMVYSGMTKTPERAAQVNFSKTYLIVNQSVVGRNDSTLTMDDFKKGKVIVGTQRSSSANSWIDDNLVKNNTLSSDNLKLYDSVSLALADLANKRVDVVMFDQPVMNTLIKDMPLKQIGTVDTHEEYGVAIRKEDTELQNKINTGLDQLMNSPKWQELLKKYNMD</sequence>
<dbReference type="SMART" id="SM00062">
    <property type="entry name" value="PBPb"/>
    <property type="match status" value="1"/>
</dbReference>
<dbReference type="PANTHER" id="PTHR35936">
    <property type="entry name" value="MEMBRANE-BOUND LYTIC MUREIN TRANSGLYCOSYLASE F"/>
    <property type="match status" value="1"/>
</dbReference>
<name>B8GJD5_METPE</name>
<keyword evidence="4" id="KW-1185">Reference proteome</keyword>
<evidence type="ECO:0000256" key="1">
    <source>
        <dbReference type="ARBA" id="ARBA00022729"/>
    </source>
</evidence>
<protein>
    <submittedName>
        <fullName evidence="3">Extracellular solute-binding protein family 3</fullName>
    </submittedName>
</protein>
<keyword evidence="1" id="KW-0732">Signal</keyword>
<evidence type="ECO:0000313" key="4">
    <source>
        <dbReference type="Proteomes" id="UP000002457"/>
    </source>
</evidence>
<dbReference type="AlphaFoldDB" id="B8GJD5"/>
<accession>B8GJD5</accession>
<reference evidence="3 4" key="1">
    <citation type="journal article" date="2015" name="Genome Announc.">
        <title>Complete Genome Sequence of Methanosphaerula palustris E1-9CT, a Hydrogenotrophic Methanogen Isolated from a Minerotrophic Fen Peatland.</title>
        <authorList>
            <person name="Cadillo-Quiroz H."/>
            <person name="Browne P."/>
            <person name="Kyrpides N."/>
            <person name="Woyke T."/>
            <person name="Goodwin L."/>
            <person name="Detter C."/>
            <person name="Yavitt J.B."/>
            <person name="Zinder S.H."/>
        </authorList>
    </citation>
    <scope>NUCLEOTIDE SEQUENCE [LARGE SCALE GENOMIC DNA]</scope>
    <source>
        <strain evidence="4">ATCC BAA-1556 / DSM 19958 / E1-9c</strain>
    </source>
</reference>
<dbReference type="STRING" id="521011.Mpal_1664"/>
<gene>
    <name evidence="3" type="ordered locus">Mpal_1664</name>
</gene>
<evidence type="ECO:0000259" key="2">
    <source>
        <dbReference type="SMART" id="SM00062"/>
    </source>
</evidence>
<feature type="domain" description="Solute-binding protein family 3/N-terminal" evidence="2">
    <location>
        <begin position="72"/>
        <end position="294"/>
    </location>
</feature>
<dbReference type="SUPFAM" id="SSF53850">
    <property type="entry name" value="Periplasmic binding protein-like II"/>
    <property type="match status" value="1"/>
</dbReference>
<evidence type="ECO:0000313" key="3">
    <source>
        <dbReference type="EMBL" id="ACL16976.1"/>
    </source>
</evidence>
<dbReference type="InterPro" id="IPR001638">
    <property type="entry name" value="Solute-binding_3/MltF_N"/>
</dbReference>
<dbReference type="Proteomes" id="UP000002457">
    <property type="component" value="Chromosome"/>
</dbReference>
<proteinExistence type="predicted"/>
<organism evidence="3 4">
    <name type="scientific">Methanosphaerula palustris (strain ATCC BAA-1556 / DSM 19958 / E1-9c)</name>
    <dbReference type="NCBI Taxonomy" id="521011"/>
    <lineage>
        <taxon>Archaea</taxon>
        <taxon>Methanobacteriati</taxon>
        <taxon>Methanobacteriota</taxon>
        <taxon>Stenosarchaea group</taxon>
        <taxon>Methanomicrobia</taxon>
        <taxon>Methanomicrobiales</taxon>
        <taxon>Methanoregulaceae</taxon>
        <taxon>Methanosphaerula</taxon>
    </lineage>
</organism>
<dbReference type="eggNOG" id="arCOG01799">
    <property type="taxonomic scope" value="Archaea"/>
</dbReference>